<keyword evidence="1" id="KW-0812">Transmembrane</keyword>
<sequence length="328" mass="37032">MTHWKRWLWPLLFAFLLINYIIAVIWSFEPEDIDLNDRITVDADAAGETPVVGYATTTALIAVSETLLDKTGGYLSNDIMPPSVFMDNMPAWEFGALEQIRDLSLVMRRDLSRSQTQSQEDVDLTVAQPQFNIDHTKWAFPSAEGEYRKGIEALYRYRSRLADPNDYSAQFYTRADNLRAWLQEVQKRLGSMSQQLSASVGRDRINIDLAGDASAKRATALPDYQQIKTSWWQIDDVFYESRGGCWALLQFLRAAEVDFADVLAKKNATVSLKQIIRELEGTQETVWSPMILNGSGFGFVANHSLVMANYISRANAAVIDLNKLLAQG</sequence>
<dbReference type="Proteomes" id="UP001597380">
    <property type="component" value="Unassembled WGS sequence"/>
</dbReference>
<dbReference type="InterPro" id="IPR016936">
    <property type="entry name" value="UCP029693"/>
</dbReference>
<keyword evidence="1" id="KW-0472">Membrane</keyword>
<keyword evidence="1" id="KW-1133">Transmembrane helix</keyword>
<dbReference type="EMBL" id="JBHUHT010000012">
    <property type="protein sequence ID" value="MFD2096411.1"/>
    <property type="molecule type" value="Genomic_DNA"/>
</dbReference>
<dbReference type="RefSeq" id="WP_345339204.1">
    <property type="nucleotide sequence ID" value="NZ_BAABLI010000008.1"/>
</dbReference>
<dbReference type="Pfam" id="PF10095">
    <property type="entry name" value="DUF2333"/>
    <property type="match status" value="1"/>
</dbReference>
<dbReference type="PIRSF" id="PIRSF029693">
    <property type="entry name" value="UCP029693"/>
    <property type="match status" value="1"/>
</dbReference>
<feature type="transmembrane region" description="Helical" evidence="1">
    <location>
        <begin position="7"/>
        <end position="28"/>
    </location>
</feature>
<gene>
    <name evidence="2" type="ORF">ACFSJ3_10485</name>
</gene>
<organism evidence="2 3">
    <name type="scientific">Corallincola platygyrae</name>
    <dbReference type="NCBI Taxonomy" id="1193278"/>
    <lineage>
        <taxon>Bacteria</taxon>
        <taxon>Pseudomonadati</taxon>
        <taxon>Pseudomonadota</taxon>
        <taxon>Gammaproteobacteria</taxon>
        <taxon>Alteromonadales</taxon>
        <taxon>Psychromonadaceae</taxon>
        <taxon>Corallincola</taxon>
    </lineage>
</organism>
<evidence type="ECO:0000313" key="3">
    <source>
        <dbReference type="Proteomes" id="UP001597380"/>
    </source>
</evidence>
<evidence type="ECO:0000256" key="1">
    <source>
        <dbReference type="SAM" id="Phobius"/>
    </source>
</evidence>
<protein>
    <submittedName>
        <fullName evidence="2">DUF2333 family protein</fullName>
    </submittedName>
</protein>
<proteinExistence type="predicted"/>
<reference evidence="3" key="1">
    <citation type="journal article" date="2019" name="Int. J. Syst. Evol. Microbiol.">
        <title>The Global Catalogue of Microorganisms (GCM) 10K type strain sequencing project: providing services to taxonomists for standard genome sequencing and annotation.</title>
        <authorList>
            <consortium name="The Broad Institute Genomics Platform"/>
            <consortium name="The Broad Institute Genome Sequencing Center for Infectious Disease"/>
            <person name="Wu L."/>
            <person name="Ma J."/>
        </authorList>
    </citation>
    <scope>NUCLEOTIDE SEQUENCE [LARGE SCALE GENOMIC DNA]</scope>
    <source>
        <strain evidence="3">CGMCC 1.10992</strain>
    </source>
</reference>
<accession>A0ABW4XLG5</accession>
<name>A0ABW4XLG5_9GAMM</name>
<evidence type="ECO:0000313" key="2">
    <source>
        <dbReference type="EMBL" id="MFD2096411.1"/>
    </source>
</evidence>
<comment type="caution">
    <text evidence="2">The sequence shown here is derived from an EMBL/GenBank/DDBJ whole genome shotgun (WGS) entry which is preliminary data.</text>
</comment>
<keyword evidence="3" id="KW-1185">Reference proteome</keyword>